<proteinExistence type="predicted"/>
<organism evidence="3 4">
    <name type="scientific">Discostella pseudostelligera</name>
    <dbReference type="NCBI Taxonomy" id="259834"/>
    <lineage>
        <taxon>Eukaryota</taxon>
        <taxon>Sar</taxon>
        <taxon>Stramenopiles</taxon>
        <taxon>Ochrophyta</taxon>
        <taxon>Bacillariophyta</taxon>
        <taxon>Coscinodiscophyceae</taxon>
        <taxon>Thalassiosirophycidae</taxon>
        <taxon>Stephanodiscales</taxon>
        <taxon>Stephanodiscaceae</taxon>
        <taxon>Discostella</taxon>
    </lineage>
</organism>
<dbReference type="PANTHER" id="PTHR32301:SF6">
    <property type="entry name" value="GOLVESIN-RELATED"/>
    <property type="match status" value="1"/>
</dbReference>
<keyword evidence="2" id="KW-0472">Membrane</keyword>
<feature type="region of interest" description="Disordered" evidence="1">
    <location>
        <begin position="390"/>
        <end position="411"/>
    </location>
</feature>
<keyword evidence="4" id="KW-1185">Reference proteome</keyword>
<sequence length="463" mass="52921">MSQGRRTRISRRRRRRRRETTFFDRNNAFIASNNTVAVGVAVVTVALLIYSGVSVNPSFSIGAYSVFIITTRILMNTDRFMQILLRKLLGHHLLGDREPIISSHVIQTVLCGNNSTNILPTNEAASSKNFEITLPDSLKSKSVKCDKPRIRKNDAHVHYPPPLSRKMSDTFNPVYFLHVGKAGGTSIDDLLQNILSCERKLYVGDLHYDWSYIQQRELPRITEHLNQPHQQRIFRGELDSNDDDYDADEILTSIVDVITFLRHPVSRSISQFYFSKKLKWAKNANATFLYQTFDQYIDDPNKTWFQPIADGESGTDFLAGIFPTSTGHWVSSDGRETDRKEYLRKNHTAACLLAAQRLEKTVWFGLLEDIDRSMILLQFTLGLPSTPILPKSNSGGGSSGRNHPPPSRTTVQKVEKYIPKDLWLYEYAKLLFEARWNYFMGCTYVPPELPPLPDFDIIKQQIG</sequence>
<dbReference type="PANTHER" id="PTHR32301">
    <property type="entry name" value="COUNTIN RECEPTOR CNR3-RELATED"/>
    <property type="match status" value="1"/>
</dbReference>
<name>A0ABD3MKH9_9STRA</name>
<keyword evidence="2" id="KW-1133">Transmembrane helix</keyword>
<dbReference type="InterPro" id="IPR027417">
    <property type="entry name" value="P-loop_NTPase"/>
</dbReference>
<gene>
    <name evidence="3" type="ORF">ACHAWU_004945</name>
</gene>
<evidence type="ECO:0000256" key="2">
    <source>
        <dbReference type="SAM" id="Phobius"/>
    </source>
</evidence>
<dbReference type="Gene3D" id="3.40.50.300">
    <property type="entry name" value="P-loop containing nucleotide triphosphate hydrolases"/>
    <property type="match status" value="1"/>
</dbReference>
<comment type="caution">
    <text evidence="3">The sequence shown here is derived from an EMBL/GenBank/DDBJ whole genome shotgun (WGS) entry which is preliminary data.</text>
</comment>
<protein>
    <submittedName>
        <fullName evidence="3">Uncharacterized protein</fullName>
    </submittedName>
</protein>
<evidence type="ECO:0000313" key="3">
    <source>
        <dbReference type="EMBL" id="KAL3764439.1"/>
    </source>
</evidence>
<keyword evidence="2" id="KW-0812">Transmembrane</keyword>
<dbReference type="InterPro" id="IPR053259">
    <property type="entry name" value="Golvesin-related_Golgi"/>
</dbReference>
<dbReference type="SUPFAM" id="SSF52540">
    <property type="entry name" value="P-loop containing nucleoside triphosphate hydrolases"/>
    <property type="match status" value="1"/>
</dbReference>
<evidence type="ECO:0000313" key="4">
    <source>
        <dbReference type="Proteomes" id="UP001530293"/>
    </source>
</evidence>
<feature type="transmembrane region" description="Helical" evidence="2">
    <location>
        <begin position="21"/>
        <end position="49"/>
    </location>
</feature>
<reference evidence="3 4" key="1">
    <citation type="submission" date="2024-10" db="EMBL/GenBank/DDBJ databases">
        <title>Updated reference genomes for cyclostephanoid diatoms.</title>
        <authorList>
            <person name="Roberts W.R."/>
            <person name="Alverson A.J."/>
        </authorList>
    </citation>
    <scope>NUCLEOTIDE SEQUENCE [LARGE SCALE GENOMIC DNA]</scope>
    <source>
        <strain evidence="3 4">AJA232-27</strain>
    </source>
</reference>
<dbReference type="Proteomes" id="UP001530293">
    <property type="component" value="Unassembled WGS sequence"/>
</dbReference>
<evidence type="ECO:0000256" key="1">
    <source>
        <dbReference type="SAM" id="MobiDB-lite"/>
    </source>
</evidence>
<dbReference type="EMBL" id="JALLBG020000105">
    <property type="protein sequence ID" value="KAL3764439.1"/>
    <property type="molecule type" value="Genomic_DNA"/>
</dbReference>
<dbReference type="AlphaFoldDB" id="A0ABD3MKH9"/>
<accession>A0ABD3MKH9</accession>